<accession>A0ABZ3IYG8</accession>
<sequence length="263" mass="30619">MDTRVELLSAFYQAMCEDKVKLETKNYGFEFVKDLTAGGETLDYVQMENHFIHKYRLLNVPGHRRQSLLQGHVNQDYNVCLYFNETANNTLCFNIDNNYKKNNNEIIPEIELAVDYLQQHLGTYGMEAVSVKSGRGYHVWLRFERPIANQLLLDFMIQISARTLASLHFNHYDYHAIKINMNPNPRFVKNISLRAFGSKHIKTGSFSHIKTTDGILLNEEDSWKYFEHYMTNKTVSERQFGLVYDELVKTVPNASRQDRGTGT</sequence>
<evidence type="ECO:0000313" key="2">
    <source>
        <dbReference type="Proteomes" id="UP000216052"/>
    </source>
</evidence>
<reference evidence="1" key="1">
    <citation type="submission" date="2024-05" db="EMBL/GenBank/DDBJ databases">
        <title>Isolation and characterization of Sporomusa carbonis sp. nov., a carboxydotrophic hydrogenogen in the genus of Sporomusa isolated from a charcoal burning pile.</title>
        <authorList>
            <person name="Boeer T."/>
            <person name="Rosenbaum F."/>
            <person name="Eysell L."/>
            <person name="Mueller V."/>
            <person name="Daniel R."/>
            <person name="Poehlein A."/>
        </authorList>
    </citation>
    <scope>NUCLEOTIDE SEQUENCE [LARGE SCALE GENOMIC DNA]</scope>
    <source>
        <strain evidence="1">DSM 3132</strain>
    </source>
</reference>
<dbReference type="EMBL" id="CP155571">
    <property type="protein sequence ID" value="XFO70825.1"/>
    <property type="molecule type" value="Genomic_DNA"/>
</dbReference>
<dbReference type="Proteomes" id="UP000216052">
    <property type="component" value="Chromosome"/>
</dbReference>
<dbReference type="RefSeq" id="WP_093795082.1">
    <property type="nucleotide sequence ID" value="NZ_CP155571.1"/>
</dbReference>
<organism evidence="1 2">
    <name type="scientific">Sporomusa acidovorans (strain ATCC 49682 / DSM 3132 / Mol)</name>
    <dbReference type="NCBI Taxonomy" id="1123286"/>
    <lineage>
        <taxon>Bacteria</taxon>
        <taxon>Bacillati</taxon>
        <taxon>Bacillota</taxon>
        <taxon>Negativicutes</taxon>
        <taxon>Selenomonadales</taxon>
        <taxon>Sporomusaceae</taxon>
        <taxon>Sporomusa</taxon>
    </lineage>
</organism>
<name>A0ABZ3IYG8_SPOA4</name>
<keyword evidence="2" id="KW-1185">Reference proteome</keyword>
<evidence type="ECO:0000313" key="1">
    <source>
        <dbReference type="EMBL" id="XFO70825.1"/>
    </source>
</evidence>
<gene>
    <name evidence="1" type="ORF">SPACI_008250</name>
</gene>
<evidence type="ECO:0008006" key="3">
    <source>
        <dbReference type="Google" id="ProtNLM"/>
    </source>
</evidence>
<proteinExistence type="predicted"/>
<protein>
    <recommendedName>
        <fullName evidence="3">Eukaryotic and archaeal DNA primase small subunit</fullName>
    </recommendedName>
</protein>